<dbReference type="AlphaFoldDB" id="A0A367KDY3"/>
<evidence type="ECO:0000313" key="1">
    <source>
        <dbReference type="EMBL" id="RCI00443.1"/>
    </source>
</evidence>
<evidence type="ECO:0000313" key="2">
    <source>
        <dbReference type="Proteomes" id="UP000253551"/>
    </source>
</evidence>
<gene>
    <name evidence="1" type="ORF">CU098_004027</name>
</gene>
<protein>
    <submittedName>
        <fullName evidence="1">Uncharacterized protein</fullName>
    </submittedName>
</protein>
<keyword evidence="2" id="KW-1185">Reference proteome</keyword>
<organism evidence="1 2">
    <name type="scientific">Rhizopus stolonifer</name>
    <name type="common">Rhizopus nigricans</name>
    <dbReference type="NCBI Taxonomy" id="4846"/>
    <lineage>
        <taxon>Eukaryota</taxon>
        <taxon>Fungi</taxon>
        <taxon>Fungi incertae sedis</taxon>
        <taxon>Mucoromycota</taxon>
        <taxon>Mucoromycotina</taxon>
        <taxon>Mucoromycetes</taxon>
        <taxon>Mucorales</taxon>
        <taxon>Mucorineae</taxon>
        <taxon>Rhizopodaceae</taxon>
        <taxon>Rhizopus</taxon>
    </lineage>
</organism>
<sequence length="216" mass="24292">MKLPSISHLLIDSPPSPPLYCSIPPLQGNDPPQRLRLPSSPIKHSFQKWNYSPPISSASSVCSIQDHIRTTQSVSPLPSYLDDEFDELPTKRQRSVSTSAIPNTQIVFDAAGEPKLKRKRGRPPAVQFDGSWTFLTPTVWDIHISKEQQKEKQSQSSSDTESVMHDSMAAFTNSNMDIMLHMPRKKRGRKPKTHLVGNSCFVWKDLTLSKSKKSNV</sequence>
<dbReference type="EMBL" id="PJQM01001841">
    <property type="protein sequence ID" value="RCI00443.1"/>
    <property type="molecule type" value="Genomic_DNA"/>
</dbReference>
<reference evidence="1 2" key="1">
    <citation type="journal article" date="2018" name="G3 (Bethesda)">
        <title>Phylogenetic and Phylogenomic Definition of Rhizopus Species.</title>
        <authorList>
            <person name="Gryganskyi A.P."/>
            <person name="Golan J."/>
            <person name="Dolatabadi S."/>
            <person name="Mondo S."/>
            <person name="Robb S."/>
            <person name="Idnurm A."/>
            <person name="Muszewska A."/>
            <person name="Steczkiewicz K."/>
            <person name="Masonjones S."/>
            <person name="Liao H.L."/>
            <person name="Gajdeczka M.T."/>
            <person name="Anike F."/>
            <person name="Vuek A."/>
            <person name="Anishchenko I.M."/>
            <person name="Voigt K."/>
            <person name="de Hoog G.S."/>
            <person name="Smith M.E."/>
            <person name="Heitman J."/>
            <person name="Vilgalys R."/>
            <person name="Stajich J.E."/>
        </authorList>
    </citation>
    <scope>NUCLEOTIDE SEQUENCE [LARGE SCALE GENOMIC DNA]</scope>
    <source>
        <strain evidence="1 2">LSU 92-RS-03</strain>
    </source>
</reference>
<proteinExistence type="predicted"/>
<dbReference type="Proteomes" id="UP000253551">
    <property type="component" value="Unassembled WGS sequence"/>
</dbReference>
<comment type="caution">
    <text evidence="1">The sequence shown here is derived from an EMBL/GenBank/DDBJ whole genome shotgun (WGS) entry which is preliminary data.</text>
</comment>
<accession>A0A367KDY3</accession>
<name>A0A367KDY3_RHIST</name>
<dbReference type="OrthoDB" id="2417670at2759"/>